<evidence type="ECO:0000313" key="1">
    <source>
        <dbReference type="EMBL" id="PKX87143.1"/>
    </source>
</evidence>
<reference evidence="1 2" key="1">
    <citation type="submission" date="2016-04" db="EMBL/GenBank/DDBJ databases">
        <title>New species of Pectobacterium.</title>
        <authorList>
            <person name="Waleron M."/>
            <person name="Misztak A.E."/>
            <person name="Waleron K."/>
        </authorList>
    </citation>
    <scope>NUCLEOTIDE SEQUENCE [LARGE SCALE GENOMIC DNA]</scope>
    <source>
        <strain evidence="1 2">IFB5232</strain>
    </source>
</reference>
<keyword evidence="2" id="KW-1185">Reference proteome</keyword>
<comment type="caution">
    <text evidence="1">The sequence shown here is derived from an EMBL/GenBank/DDBJ whole genome shotgun (WGS) entry which is preliminary data.</text>
</comment>
<accession>A0ABX4S9B5</accession>
<evidence type="ECO:0000313" key="2">
    <source>
        <dbReference type="Proteomes" id="UP000234468"/>
    </source>
</evidence>
<dbReference type="RefSeq" id="WP_048258487.1">
    <property type="nucleotide sequence ID" value="NZ_LUBB01000009.1"/>
</dbReference>
<organism evidence="1 2">
    <name type="scientific">Pectobacterium peruviense</name>
    <dbReference type="NCBI Taxonomy" id="2066479"/>
    <lineage>
        <taxon>Bacteria</taxon>
        <taxon>Pseudomonadati</taxon>
        <taxon>Pseudomonadota</taxon>
        <taxon>Gammaproteobacteria</taxon>
        <taxon>Enterobacterales</taxon>
        <taxon>Pectobacteriaceae</taxon>
        <taxon>Pectobacterium</taxon>
    </lineage>
</organism>
<protein>
    <submittedName>
        <fullName evidence="1">Uncharacterized protein</fullName>
    </submittedName>
</protein>
<gene>
    <name evidence="1" type="ORF">A0G03_06765</name>
</gene>
<dbReference type="EMBL" id="LXFV01000005">
    <property type="protein sequence ID" value="PKX87143.1"/>
    <property type="molecule type" value="Genomic_DNA"/>
</dbReference>
<name>A0ABX4S9B5_9GAMM</name>
<sequence>MTETKLLLDIPIVKSTLDDLRKQFQAFDTTDSYPVYLACCDSVDEWKFSDGDYFGHLPYSDERMGFSSPRLMKRKYANLDEARWLGKYCSGFSGGHHVITVSPGQKGVQAIQATLYNRTGDALDIATLGFKGMARSACGESKLLGLGRMLQLEDHAVVYVGVGIREAFAVFLYQYSSAGRVLSGRAFSKGWPGEDEWFCHYDNDGQLVEITSGNASVWRKKSAS</sequence>
<proteinExistence type="predicted"/>
<dbReference type="Proteomes" id="UP000234468">
    <property type="component" value="Unassembled WGS sequence"/>
</dbReference>